<accession>A0A7S5USL8</accession>
<name>A0A7S5USL8_9CAUD</name>
<reference evidence="1" key="1">
    <citation type="submission" date="2020-01" db="EMBL/GenBank/DDBJ databases">
        <title>Patterns of diversity and host range of bacteriophage communities associated with bean-nodulatin bacteria.</title>
        <authorList>
            <person name="Vann Cauwenberghe J."/>
            <person name="Santamaria R.I."/>
            <person name="Bustos P."/>
            <person name="Juarez S."/>
            <person name="Gonzalez V."/>
        </authorList>
    </citation>
    <scope>NUCLEOTIDE SEQUENCE</scope>
</reference>
<proteinExistence type="predicted"/>
<evidence type="ECO:0000313" key="2">
    <source>
        <dbReference type="Proteomes" id="UP000656987"/>
    </source>
</evidence>
<dbReference type="EMBL" id="MN988483">
    <property type="protein sequence ID" value="QIG67719.1"/>
    <property type="molecule type" value="Genomic_DNA"/>
</dbReference>
<keyword evidence="2" id="KW-1185">Reference proteome</keyword>
<gene>
    <name evidence="1" type="ORF">EVB52_018</name>
</gene>
<evidence type="ECO:0000313" key="1">
    <source>
        <dbReference type="EMBL" id="QIG67719.1"/>
    </source>
</evidence>
<dbReference type="Proteomes" id="UP000656987">
    <property type="component" value="Segment"/>
</dbReference>
<sequence length="120" mass="12934">MAGKKLPIPRYRIGGPIEIGLNQGGRTSWVAGTVVQLVPQIKVDVDGITKTSGSDFIFHRPTNDPDAKAGIPKELDPELAAPIYKAALVKILQETNTTRPNATVQRVIHIVKEALGELDS</sequence>
<protein>
    <submittedName>
        <fullName evidence="1">Uncharacterized protein</fullName>
    </submittedName>
</protein>
<organism evidence="1 2">
    <name type="scientific">Rhizobium phage RHph_Y38</name>
    <dbReference type="NCBI Taxonomy" id="2509781"/>
    <lineage>
        <taxon>Viruses</taxon>
        <taxon>Duplodnaviria</taxon>
        <taxon>Heunggongvirae</taxon>
        <taxon>Uroviricota</taxon>
        <taxon>Caudoviricetes</taxon>
        <taxon>Schitoviridae</taxon>
        <taxon>Demetervirinae</taxon>
        <taxon>Acanvirus</taxon>
        <taxon>Acanvirus Y38</taxon>
    </lineage>
</organism>